<sequence>MELRKVCQAIQLRAEDLVPAAEQTGVWRTPVNQVPNISAIKRVYFVFKEKRKHSIRRHSPEVLFFSEDTLTVQEDQFILIIWLENP</sequence>
<gene>
    <name evidence="1" type="ORF">Z520_11749</name>
</gene>
<dbReference type="VEuPathDB" id="FungiDB:Z520_11749"/>
<dbReference type="EMBL" id="KN848103">
    <property type="protein sequence ID" value="KIX92573.1"/>
    <property type="molecule type" value="Genomic_DNA"/>
</dbReference>
<keyword evidence="2" id="KW-1185">Reference proteome</keyword>
<name>A0A0D2K8C1_9EURO</name>
<dbReference type="GeneID" id="27717495"/>
<organism evidence="1 2">
    <name type="scientific">Fonsecaea multimorphosa CBS 102226</name>
    <dbReference type="NCBI Taxonomy" id="1442371"/>
    <lineage>
        <taxon>Eukaryota</taxon>
        <taxon>Fungi</taxon>
        <taxon>Dikarya</taxon>
        <taxon>Ascomycota</taxon>
        <taxon>Pezizomycotina</taxon>
        <taxon>Eurotiomycetes</taxon>
        <taxon>Chaetothyriomycetidae</taxon>
        <taxon>Chaetothyriales</taxon>
        <taxon>Herpotrichiellaceae</taxon>
        <taxon>Fonsecaea</taxon>
    </lineage>
</organism>
<dbReference type="AlphaFoldDB" id="A0A0D2K8C1"/>
<dbReference type="RefSeq" id="XP_016626696.1">
    <property type="nucleotide sequence ID" value="XM_016782237.1"/>
</dbReference>
<dbReference type="Proteomes" id="UP000053411">
    <property type="component" value="Unassembled WGS sequence"/>
</dbReference>
<evidence type="ECO:0000313" key="2">
    <source>
        <dbReference type="Proteomes" id="UP000053411"/>
    </source>
</evidence>
<accession>A0A0D2K8C1</accession>
<evidence type="ECO:0000313" key="1">
    <source>
        <dbReference type="EMBL" id="KIX92573.1"/>
    </source>
</evidence>
<reference evidence="1 2" key="1">
    <citation type="submission" date="2015-01" db="EMBL/GenBank/DDBJ databases">
        <title>The Genome Sequence of Fonsecaea multimorphosa CBS 102226.</title>
        <authorList>
            <consortium name="The Broad Institute Genomics Platform"/>
            <person name="Cuomo C."/>
            <person name="de Hoog S."/>
            <person name="Gorbushina A."/>
            <person name="Stielow B."/>
            <person name="Teixiera M."/>
            <person name="Abouelleil A."/>
            <person name="Chapman S.B."/>
            <person name="Priest M."/>
            <person name="Young S.K."/>
            <person name="Wortman J."/>
            <person name="Nusbaum C."/>
            <person name="Birren B."/>
        </authorList>
    </citation>
    <scope>NUCLEOTIDE SEQUENCE [LARGE SCALE GENOMIC DNA]</scope>
    <source>
        <strain evidence="1 2">CBS 102226</strain>
    </source>
</reference>
<proteinExistence type="predicted"/>
<protein>
    <submittedName>
        <fullName evidence="1">Uncharacterized protein</fullName>
    </submittedName>
</protein>